<sequence length="364" mass="39305">MQIRGAADSPHAPRAATDRVVFLDVLRIFAFASVLAGHKFYPAIEAAAQDPSLHVTLRLMAQILAPFVWAGGAGVIVFFLVSGYIITQVLQRERAGEFLLRRIFRIYPLYIAAVLIETLLAALLLGQAVPPLSVMIPRLLLIGDLFGTPYALAGVEWTLRLEVLFYAIMAALKALGLIEQPKTLPWIYLALSALGLWAGPMPTAHGWSDGFITLYLPFLFVGSVAFLNERRLIGGGAALAAVGGIYAGYLLALPGINPRGANSHFLTLACLLSLAVWLMRARLRGAAWIVFLSNLTYAVYLFHNWLWSYLEAAARGLGLVGGTAAGITLLLLLVISAMAHRVIEQPAIALGRRIAARLQASGRG</sequence>
<feature type="transmembrane region" description="Helical" evidence="1">
    <location>
        <begin position="210"/>
        <end position="227"/>
    </location>
</feature>
<keyword evidence="1" id="KW-1133">Transmembrane helix</keyword>
<reference evidence="3 4" key="1">
    <citation type="submission" date="2023-11" db="EMBL/GenBank/DDBJ databases">
        <title>Arctic aerobic anoxygenic photoheterotroph Sediminicoccus rosea KRV36 adapts its photosynthesis to long days of polar summer.</title>
        <authorList>
            <person name="Tomasch J."/>
            <person name="Kopejtka K."/>
            <person name="Bily T."/>
            <person name="Gardiner A.T."/>
            <person name="Gardian Z."/>
            <person name="Shivaramu S."/>
            <person name="Koblizek M."/>
            <person name="Engelhardt F."/>
            <person name="Kaftan D."/>
        </authorList>
    </citation>
    <scope>NUCLEOTIDE SEQUENCE [LARGE SCALE GENOMIC DNA]</scope>
    <source>
        <strain evidence="3 4">R-30</strain>
    </source>
</reference>
<feature type="transmembrane region" description="Helical" evidence="1">
    <location>
        <begin position="263"/>
        <end position="279"/>
    </location>
</feature>
<feature type="transmembrane region" description="Helical" evidence="1">
    <location>
        <begin position="61"/>
        <end position="86"/>
    </location>
</feature>
<evidence type="ECO:0000313" key="3">
    <source>
        <dbReference type="EMBL" id="WPB87705.1"/>
    </source>
</evidence>
<dbReference type="PANTHER" id="PTHR23028:SF53">
    <property type="entry name" value="ACYL_TRANSF_3 DOMAIN-CONTAINING PROTEIN"/>
    <property type="match status" value="1"/>
</dbReference>
<protein>
    <submittedName>
        <fullName evidence="3">Acyltransferase</fullName>
        <ecNumber evidence="3">2.3.-.-</ecNumber>
    </submittedName>
</protein>
<feature type="transmembrane region" description="Helical" evidence="1">
    <location>
        <begin position="21"/>
        <end position="41"/>
    </location>
</feature>
<dbReference type="GO" id="GO:0016746">
    <property type="term" value="F:acyltransferase activity"/>
    <property type="evidence" value="ECO:0007669"/>
    <property type="project" value="UniProtKB-KW"/>
</dbReference>
<dbReference type="EC" id="2.3.-.-" evidence="3"/>
<evidence type="ECO:0000313" key="4">
    <source>
        <dbReference type="Proteomes" id="UP001305521"/>
    </source>
</evidence>
<dbReference type="RefSeq" id="WP_318651656.1">
    <property type="nucleotide sequence ID" value="NZ_CP137852.1"/>
</dbReference>
<evidence type="ECO:0000256" key="1">
    <source>
        <dbReference type="SAM" id="Phobius"/>
    </source>
</evidence>
<feature type="transmembrane region" description="Helical" evidence="1">
    <location>
        <begin position="107"/>
        <end position="129"/>
    </location>
</feature>
<keyword evidence="3" id="KW-0808">Transferase</keyword>
<feature type="transmembrane region" description="Helical" evidence="1">
    <location>
        <begin position="184"/>
        <end position="204"/>
    </location>
</feature>
<accession>A0ABZ0PPN2</accession>
<dbReference type="InterPro" id="IPR050879">
    <property type="entry name" value="Acyltransferase_3"/>
</dbReference>
<feature type="transmembrane region" description="Helical" evidence="1">
    <location>
        <begin position="232"/>
        <end position="251"/>
    </location>
</feature>
<keyword evidence="1" id="KW-0812">Transmembrane</keyword>
<proteinExistence type="predicted"/>
<organism evidence="3 4">
    <name type="scientific">Sediminicoccus rosea</name>
    <dbReference type="NCBI Taxonomy" id="1225128"/>
    <lineage>
        <taxon>Bacteria</taxon>
        <taxon>Pseudomonadati</taxon>
        <taxon>Pseudomonadota</taxon>
        <taxon>Alphaproteobacteria</taxon>
        <taxon>Acetobacterales</taxon>
        <taxon>Roseomonadaceae</taxon>
        <taxon>Sediminicoccus</taxon>
    </lineage>
</organism>
<feature type="transmembrane region" description="Helical" evidence="1">
    <location>
        <begin position="286"/>
        <end position="306"/>
    </location>
</feature>
<evidence type="ECO:0000259" key="2">
    <source>
        <dbReference type="Pfam" id="PF01757"/>
    </source>
</evidence>
<keyword evidence="1" id="KW-0472">Membrane</keyword>
<feature type="transmembrane region" description="Helical" evidence="1">
    <location>
        <begin position="149"/>
        <end position="172"/>
    </location>
</feature>
<dbReference type="Pfam" id="PF01757">
    <property type="entry name" value="Acyl_transf_3"/>
    <property type="match status" value="1"/>
</dbReference>
<feature type="domain" description="Acyltransferase 3" evidence="2">
    <location>
        <begin position="21"/>
        <end position="335"/>
    </location>
</feature>
<dbReference type="EMBL" id="CP137852">
    <property type="protein sequence ID" value="WPB87705.1"/>
    <property type="molecule type" value="Genomic_DNA"/>
</dbReference>
<dbReference type="Proteomes" id="UP001305521">
    <property type="component" value="Chromosome"/>
</dbReference>
<gene>
    <name evidence="3" type="ORF">R9Z33_14695</name>
</gene>
<dbReference type="PANTHER" id="PTHR23028">
    <property type="entry name" value="ACETYLTRANSFERASE"/>
    <property type="match status" value="1"/>
</dbReference>
<feature type="transmembrane region" description="Helical" evidence="1">
    <location>
        <begin position="312"/>
        <end position="335"/>
    </location>
</feature>
<keyword evidence="4" id="KW-1185">Reference proteome</keyword>
<keyword evidence="3" id="KW-0012">Acyltransferase</keyword>
<name>A0ABZ0PPN2_9PROT</name>
<dbReference type="InterPro" id="IPR002656">
    <property type="entry name" value="Acyl_transf_3_dom"/>
</dbReference>